<dbReference type="Proteomes" id="UP000295560">
    <property type="component" value="Unassembled WGS sequence"/>
</dbReference>
<dbReference type="SMART" id="SM00822">
    <property type="entry name" value="PKS_KR"/>
    <property type="match status" value="3"/>
</dbReference>
<dbReference type="Gene3D" id="3.30.70.3290">
    <property type="match status" value="3"/>
</dbReference>
<comment type="catalytic activity">
    <reaction evidence="9">
        <text>6 (S)-methylmalonyl-CoA + propanoyl-CoA + 6 NADPH + 12 H(+) = 6-deoxyerythronolide B + 6 CO2 + 6 NADP(+) + 7 CoA + H2O</text>
        <dbReference type="Rhea" id="RHEA:23068"/>
        <dbReference type="ChEBI" id="CHEBI:15377"/>
        <dbReference type="ChEBI" id="CHEBI:15378"/>
        <dbReference type="ChEBI" id="CHEBI:16089"/>
        <dbReference type="ChEBI" id="CHEBI:16526"/>
        <dbReference type="ChEBI" id="CHEBI:57287"/>
        <dbReference type="ChEBI" id="CHEBI:57327"/>
        <dbReference type="ChEBI" id="CHEBI:57392"/>
        <dbReference type="ChEBI" id="CHEBI:57783"/>
        <dbReference type="ChEBI" id="CHEBI:58349"/>
        <dbReference type="EC" id="2.3.1.94"/>
    </reaction>
</comment>
<protein>
    <recommendedName>
        <fullName evidence="13">6-deoxyerythronolide-B synthase</fullName>
        <ecNumber evidence="13">2.3.1.94</ecNumber>
    </recommendedName>
</protein>
<evidence type="ECO:0000256" key="2">
    <source>
        <dbReference type="ARBA" id="ARBA00022450"/>
    </source>
</evidence>
<dbReference type="InterPro" id="IPR020807">
    <property type="entry name" value="PKS_DH"/>
</dbReference>
<evidence type="ECO:0000256" key="14">
    <source>
        <dbReference type="PROSITE-ProRule" id="PRU01363"/>
    </source>
</evidence>
<dbReference type="PANTHER" id="PTHR43775:SF51">
    <property type="entry name" value="INACTIVE PHENOLPHTHIOCEROL SYNTHESIS POLYKETIDE SYNTHASE TYPE I PKS1-RELATED"/>
    <property type="match status" value="1"/>
</dbReference>
<evidence type="ECO:0000313" key="19">
    <source>
        <dbReference type="EMBL" id="TCK24505.1"/>
    </source>
</evidence>
<dbReference type="GO" id="GO:0008270">
    <property type="term" value="F:zinc ion binding"/>
    <property type="evidence" value="ECO:0007669"/>
    <property type="project" value="InterPro"/>
</dbReference>
<dbReference type="Pfam" id="PF00109">
    <property type="entry name" value="ketoacyl-synt"/>
    <property type="match status" value="3"/>
</dbReference>
<feature type="domain" description="Carrier" evidence="16">
    <location>
        <begin position="3521"/>
        <end position="3596"/>
    </location>
</feature>
<dbReference type="Pfam" id="PF18369">
    <property type="entry name" value="PKS_DE"/>
    <property type="match status" value="1"/>
</dbReference>
<evidence type="ECO:0000313" key="20">
    <source>
        <dbReference type="Proteomes" id="UP000295560"/>
    </source>
</evidence>
<feature type="region of interest" description="Disordered" evidence="15">
    <location>
        <begin position="1264"/>
        <end position="1293"/>
    </location>
</feature>
<dbReference type="PROSITE" id="PS50075">
    <property type="entry name" value="CARRIER"/>
    <property type="match status" value="3"/>
</dbReference>
<keyword evidence="5" id="KW-0677">Repeat</keyword>
<dbReference type="Gene3D" id="3.40.47.10">
    <property type="match status" value="3"/>
</dbReference>
<evidence type="ECO:0000256" key="7">
    <source>
        <dbReference type="ARBA" id="ARBA00023268"/>
    </source>
</evidence>
<dbReference type="FunFam" id="3.40.47.10:FF:000019">
    <property type="entry name" value="Polyketide synthase type I"/>
    <property type="match status" value="3"/>
</dbReference>
<feature type="region of interest" description="Disordered" evidence="15">
    <location>
        <begin position="1047"/>
        <end position="1067"/>
    </location>
</feature>
<dbReference type="InterPro" id="IPR013968">
    <property type="entry name" value="PKS_KR"/>
</dbReference>
<dbReference type="EC" id="2.3.1.94" evidence="13"/>
<evidence type="ECO:0000256" key="11">
    <source>
        <dbReference type="ARBA" id="ARBA00060622"/>
    </source>
</evidence>
<dbReference type="SMART" id="SM00829">
    <property type="entry name" value="PKS_ER"/>
    <property type="match status" value="1"/>
</dbReference>
<dbReference type="PROSITE" id="PS52019">
    <property type="entry name" value="PKS_MFAS_DH"/>
    <property type="match status" value="1"/>
</dbReference>
<feature type="compositionally biased region" description="Low complexity" evidence="15">
    <location>
        <begin position="1271"/>
        <end position="1293"/>
    </location>
</feature>
<evidence type="ECO:0000256" key="1">
    <source>
        <dbReference type="ARBA" id="ARBA00001957"/>
    </source>
</evidence>
<dbReference type="Pfam" id="PF13602">
    <property type="entry name" value="ADH_zinc_N_2"/>
    <property type="match status" value="1"/>
</dbReference>
<dbReference type="GO" id="GO:0004312">
    <property type="term" value="F:fatty acid synthase activity"/>
    <property type="evidence" value="ECO:0007669"/>
    <property type="project" value="TreeGrafter"/>
</dbReference>
<dbReference type="InterPro" id="IPR014043">
    <property type="entry name" value="Acyl_transferase_dom"/>
</dbReference>
<keyword evidence="6" id="KW-0045">Antibiotic biosynthesis</keyword>
<dbReference type="GO" id="GO:0016491">
    <property type="term" value="F:oxidoreductase activity"/>
    <property type="evidence" value="ECO:0007669"/>
    <property type="project" value="InterPro"/>
</dbReference>
<dbReference type="GO" id="GO:0031177">
    <property type="term" value="F:phosphopantetheine binding"/>
    <property type="evidence" value="ECO:0007669"/>
    <property type="project" value="InterPro"/>
</dbReference>
<dbReference type="CDD" id="cd05195">
    <property type="entry name" value="enoyl_red"/>
    <property type="match status" value="1"/>
</dbReference>
<gene>
    <name evidence="19" type="ORF">EV378_0279</name>
</gene>
<dbReference type="InterPro" id="IPR015083">
    <property type="entry name" value="NorB/c/GfsB-D-like_docking"/>
</dbReference>
<dbReference type="InterPro" id="IPR057326">
    <property type="entry name" value="KR_dom"/>
</dbReference>
<evidence type="ECO:0000256" key="3">
    <source>
        <dbReference type="ARBA" id="ARBA00022553"/>
    </source>
</evidence>
<comment type="pathway">
    <text evidence="11">Antibiotic biosynthesis; erythromycin biosynthesis.</text>
</comment>
<dbReference type="Gene3D" id="3.40.50.11460">
    <property type="match status" value="1"/>
</dbReference>
<evidence type="ECO:0000256" key="10">
    <source>
        <dbReference type="ARBA" id="ARBA00060158"/>
    </source>
</evidence>
<dbReference type="Gene3D" id="3.40.366.10">
    <property type="entry name" value="Malonyl-Coenzyme A Acyl Carrier Protein, domain 2"/>
    <property type="match status" value="3"/>
</dbReference>
<dbReference type="InterPro" id="IPR036736">
    <property type="entry name" value="ACP-like_sf"/>
</dbReference>
<dbReference type="CDD" id="cd08956">
    <property type="entry name" value="KR_3_FAS_SDR_x"/>
    <property type="match status" value="2"/>
</dbReference>
<dbReference type="Gene3D" id="1.10.1200.10">
    <property type="entry name" value="ACP-like"/>
    <property type="match status" value="3"/>
</dbReference>
<keyword evidence="8" id="KW-0012">Acyltransferase</keyword>
<dbReference type="InterPro" id="IPR032821">
    <property type="entry name" value="PKS_assoc"/>
</dbReference>
<dbReference type="InterPro" id="IPR020806">
    <property type="entry name" value="PKS_PP-bd"/>
</dbReference>
<dbReference type="SMART" id="SM00825">
    <property type="entry name" value="PKS_KS"/>
    <property type="match status" value="3"/>
</dbReference>
<dbReference type="InterPro" id="IPR020843">
    <property type="entry name" value="ER"/>
</dbReference>
<dbReference type="SUPFAM" id="SSF53901">
    <property type="entry name" value="Thiolase-like"/>
    <property type="match status" value="3"/>
</dbReference>
<dbReference type="InterPro" id="IPR041618">
    <property type="entry name" value="PKS_DE"/>
</dbReference>
<comment type="cofactor">
    <cofactor evidence="1">
        <name>pantetheine 4'-phosphate</name>
        <dbReference type="ChEBI" id="CHEBI:47942"/>
    </cofactor>
</comment>
<feature type="domain" description="Ketosynthase family 3 (KS3)" evidence="17">
    <location>
        <begin position="3614"/>
        <end position="4035"/>
    </location>
</feature>
<evidence type="ECO:0000256" key="6">
    <source>
        <dbReference type="ARBA" id="ARBA00023194"/>
    </source>
</evidence>
<organism evidence="19 20">
    <name type="scientific">Pseudonocardia endophytica</name>
    <dbReference type="NCBI Taxonomy" id="401976"/>
    <lineage>
        <taxon>Bacteria</taxon>
        <taxon>Bacillati</taxon>
        <taxon>Actinomycetota</taxon>
        <taxon>Actinomycetes</taxon>
        <taxon>Pseudonocardiales</taxon>
        <taxon>Pseudonocardiaceae</taxon>
        <taxon>Pseudonocardia</taxon>
    </lineage>
</organism>
<dbReference type="PANTHER" id="PTHR43775">
    <property type="entry name" value="FATTY ACID SYNTHASE"/>
    <property type="match status" value="1"/>
</dbReference>
<dbReference type="SMART" id="SM01294">
    <property type="entry name" value="PKS_PP_betabranch"/>
    <property type="match status" value="3"/>
</dbReference>
<dbReference type="CDD" id="cd00833">
    <property type="entry name" value="PKS"/>
    <property type="match status" value="3"/>
</dbReference>
<feature type="domain" description="Carrier" evidence="16">
    <location>
        <begin position="2031"/>
        <end position="2106"/>
    </location>
</feature>
<accession>A0A4R1HU92</accession>
<feature type="domain" description="Ketosynthase family 3 (KS3)" evidence="17">
    <location>
        <begin position="2126"/>
        <end position="2549"/>
    </location>
</feature>
<dbReference type="InterPro" id="IPR042104">
    <property type="entry name" value="PKS_dehydratase_sf"/>
</dbReference>
<dbReference type="Gene3D" id="3.40.50.720">
    <property type="entry name" value="NAD(P)-binding Rossmann-like Domain"/>
    <property type="match status" value="3"/>
</dbReference>
<dbReference type="SUPFAM" id="SSF51735">
    <property type="entry name" value="NAD(P)-binding Rossmann-fold domains"/>
    <property type="match status" value="7"/>
</dbReference>
<dbReference type="Pfam" id="PF22953">
    <property type="entry name" value="SpnB_Rossmann"/>
    <property type="match status" value="2"/>
</dbReference>
<dbReference type="InterPro" id="IPR016036">
    <property type="entry name" value="Malonyl_transacylase_ACP-bd"/>
</dbReference>
<dbReference type="SMART" id="SM00826">
    <property type="entry name" value="PKS_DH"/>
    <property type="match status" value="2"/>
</dbReference>
<dbReference type="FunFam" id="3.40.366.10:FF:000002">
    <property type="entry name" value="Probable polyketide synthase 2"/>
    <property type="match status" value="3"/>
</dbReference>
<dbReference type="InterPro" id="IPR014030">
    <property type="entry name" value="Ketoacyl_synth_N"/>
</dbReference>
<dbReference type="InterPro" id="IPR006162">
    <property type="entry name" value="Ppantetheine_attach_site"/>
</dbReference>
<proteinExistence type="predicted"/>
<dbReference type="InterPro" id="IPR050091">
    <property type="entry name" value="PKS_NRPS_Biosynth_Enz"/>
</dbReference>
<feature type="domain" description="PKS/mFAS DH" evidence="18">
    <location>
        <begin position="927"/>
        <end position="1204"/>
    </location>
</feature>
<comment type="subunit">
    <text evidence="12">Homodimer. Erythronolide synthase is composed of EryAI, EryAII and EryAIII multimodular (2 modules) polypeptides each coding for a functional synthase subunit which participates in 2 of the six FAS-like elongation steps required for formation of the polyketide. Module 1, 2, 3, 4, 5, and 6 participating in biosynthesis steps 1, 2, 3, 4, 5, and 6, respectively.</text>
</comment>
<dbReference type="Pfam" id="PF00698">
    <property type="entry name" value="Acyl_transf_1"/>
    <property type="match status" value="3"/>
</dbReference>
<dbReference type="SUPFAM" id="SSF50129">
    <property type="entry name" value="GroES-like"/>
    <property type="match status" value="1"/>
</dbReference>
<dbReference type="SMART" id="SM00827">
    <property type="entry name" value="PKS_AT"/>
    <property type="match status" value="3"/>
</dbReference>
<dbReference type="PROSITE" id="PS52004">
    <property type="entry name" value="KS3_2"/>
    <property type="match status" value="3"/>
</dbReference>
<feature type="domain" description="Carrier" evidence="16">
    <location>
        <begin position="5189"/>
        <end position="5264"/>
    </location>
</feature>
<feature type="active site" description="Proton acceptor; for dehydratase activity" evidence="14">
    <location>
        <position position="959"/>
    </location>
</feature>
<dbReference type="InterPro" id="IPR055123">
    <property type="entry name" value="SpnB-like_Rossmann"/>
</dbReference>
<dbReference type="InterPro" id="IPR001227">
    <property type="entry name" value="Ac_transferase_dom_sf"/>
</dbReference>
<dbReference type="Pfam" id="PF08990">
    <property type="entry name" value="Docking"/>
    <property type="match status" value="1"/>
</dbReference>
<sequence length="5350" mass="551684">MEKAMTQSNAPDNDVVKALRAAVKETDRLRRQNRMLQASATEPIAVVGIGCRYPGGVDTPEALWDMVASGTDVIGGFPTDRGWDLDALAGGTTDDRGNEVSQRGGFLDGVAEFDPGFFGISPREAVSMDPQQRLLLTTAWEAVERAGIDATTLRGTKTGAFVGTNGQDYAYLVVRSLDDATGDVGTGIAASAVSGRLSYTLGLEGPAVTVDTACSSSLVALHLAVQSLRSGECGLALAGGVNVMATPGSLVEFSRQGGLARDGRCKAFSDDADGTGWSEGAGVLLLERLSDARRHGHPVLGVVRGSAVNQDGASNGFTAPNGPSQQRVIRAALAAADLSTSDVDAVEAHGTGTPLGDPIEAQSILATYGREREHPLLLGSIKSNLGHTQAAAGVAGVIKMIMAMRHGELPRTLHADRPSTHVDWTSGAVELLTEPRPWPSTDRPHRAGVSSFGVSGTNAHVIVEQAPAVEQAEEPSPERAPQAAPWVVSARTADALRDQVAALLDRDPASALDVGYSLATTRAALEHRLAVVSGPDGSDARDALAAWLENGGGPGVVEGHAAARARVAFLFSGQGAQRLGMGRALHAAFPVFAGAFDAALEHLDPSLRDVVWGEDADALNETGATQPALFAVEVALYRLLESWGVVPDVLAGHSIGEIAAAHVAGVLSLQDACALVSARASLMQALPAGGAMLAVEATEDEVTPLLTDGVSVAAVNGPSSVVVSGAEDAVAGIESEFRSRERRTSRLSVSHAFHSPLMDPMLEDFRAVVETLTFAEPEIPFVSTLTGAPAGTELSTPDYWVRHVREAVRFADGVAALRDAGAGVFLELGPDGVLTALAAQTAPDAVAIPVQRSTPDGDHDEERAAVAALAHLHTAGVRVDWAAFFDGTGATRTDLPTYRFRTDRYWPEVGRHAAADAAGLGLAPAEHPLLGAAMSVAGSDELLLTGTLSLSTHPWLADHRVGGMVFFPGTGFLELAVRAGDQAGCDRVDELMLAAPLILPASGGVAVQIAVGAADDDGGRDVRVFSRPAGGDPAGEDADWTQHATGRLGSGERTIPLDTTQWPPPDAEPVDIDGLYDRYAGNGLVYGPVFRGLQAVWRHGDQIFAEVALPDDVPDAGEFGLHPALFDAVLHSTVFASADGDDRSLLPFAWNGVSLHASGATALRVRVTSAGEDAVRITATDPQGEPVISVDSLTLRAAGPDTGDPGRRESGSLFRMTWTAHELVAPSEPLTWVVLGEDRLGATDALTGAEAVGGPATIADLAELTGPPPAGSTTTGETAATTPTTAADSADPTATASIPDVIAVPLTATGTGPDAAHALTRDVLKLLQEWLATDDLARARLVFLTRGAVADGSGSELDLAVAPVWGLVRSAQSENPGRILLADIDDTDETLAALPTLPALVDDGEPQAVVRGGEVRVGRLAGLESGPALVPPAGTPWRLGCRNTGSLDGLELEAHPDALAPLTGREVRVGIRAAGLNFRDVLNALGMYPGDAGLFGSEAAGVVTEVGPDVTDLAAGDRVTGMLFGGFGPLGVTDERMLTPVPDGWDWETAASMPLVFLTAYHALVDLAGLRAGERVLVHAGAGGVGMAAVQIARHLGAEVFATASEPKWDVLRSLGVADDHIASSRTLDFAERFPAGLDVVLNALSGDFVDASLGLLGDGGRFLEMGKTDIRDGDGLPDGFTYRFFDLGAVDPDRLRSMLRELVDLFDAGALEPLPIRSWDVRRSVDAFRFMSSARHVGKIVLTVPPALDPDGTVLVTGGTGGLAATLARHLVAEHGVRNLLLTSRRGLDAPGAGDLRDELLEAGADVTVAACDVADRDALAALLDAVPTLTAVVHTAGVLDDGTVASLTADGLDAVLRPKLDAAWHLHDLTRDRDLAAFVLYSSTAGVMGGPGQGNYAAGNTFLDALAAHRRALGLPATSLAWGAWEQGAGMTTDLADRDVDRVGEGSGMPLLSVERGLALYDAATVADEPLILPLGLTGATVPGSADTVPAVLRGLVRSGGRRRAGQAGVAKAGLAERLATLPDDGRAPFLVDLVRTEAATVLGHGSADGVDARLEFRRLGFDSLTAIELRNRLGTASGLTLPATLIFDYPTPERLAAYLLEELSGVDVAAGAAPAPTATADADDPIVVVGMGCRFPGGVASPEDLWNLLDAGADAITGFPPDREWDRHPPIGGGEAAEISGQGGFLDDVAAFDAAFFGISPREALAMDPQQRVVLEVAWEAAERAGIDPHSLRGSSTGVFLGISGQDYSGLVMRSADDIASHATTGLAVSVASGRLAYTLGLEGPALSVDTACSSSLVSVHLAAQALRTGECTMALAGGVTVMTTAANFTGFSRMGGLAQDGRCKAFSDSADGTGWSEGAAVLALERLSDARANGHRVLAVVRGSAVNQDGASNGLTAPNGPAQQRVIRQALADAGLSTSDVDAVEAHGTGTSLGDPIEAQALMATYGRDRDPERPLLLGSVKSNLGHTQSAAGAAGLIKMIMAMRHATLPRTLHVTEPSSHVDWSDGTVALLTEPTPWPETDRARRVGVSSFGISGTNAHVVLEQAPAEDPAPEPADEPAVVAWPVSAQTDAALDAQVERVRSVADGLPATAVARTLVTGRARFEHRAVLLATADGTVEAARGTAEPRTAAFLFSGQGAQRLGMGRALHARYPVFASAFDETVALLDTELGTSLREVVWGDETDTGRRALERTGVTQPALFAVEIALYRLVTSWGVRPSAVAGHSVGEIAAAHVAGVLDLADACRLVAARARLMDTLPGGGAMAAVEATEHEITPLLDDHVAIAAVNGPSSVVVSGASDAVERIVAHVADLGRRTTRLAVSHAFHSPLMDPVLDELRSVAQFLTFAEPQLPLVSLLADPDPSTPEHWVRHAREPVRFADGVTELAGRGVTAFLEIGPDGVLSAPAAATVPAGTVVTPALRADRDEEVALLTAAARLHVAGVDVDWTATLSGDTRGADLPTYPFQRERFWPRLADPAPAGDGADAEFWSAVESDDVASLAVRLGVDGEHLGAILPALAAWRTRRRADADVARLLHRETWRPLPAPAAAPAAGARLVLVPEPAAADPWVDVVVAALDPDALRIDVAPESTGRAALSALLTEHADTGLTGVVSLLALDTTPNADAVPAGLAATAALVAAMADTGVEAPLHAVTRGAVALPGETLADPAQASVWGLGRVAALELPLTWGGLVDLPPDPDDATAGGLGAVLAGDEDQVALRPTGAHGRRITPVPVADGETDPWTPTGTVLVTGGTGALGGHIARWLAAGGAGHVVLLGRRGEDAPGAPELRAELEELGARVTITACDTADRAQLTAVLDAIGDDLTGVVHAAGVLDDGVLTGLTPDRFDGVFHAKVAPALLLDELTRERRLDAFVLFSSVAGAVGNPGQATYAAANAGLEAIARRRTDDGYPATAIAWGGWAGRGMAADGHDGGAGRITPEVGVRALARAAADPHPTVVVADLADARHLEELLWLRPSPLLADLPAAHEIAKAADRSRAERADAAAGLRARLAEASPDERTAVALELVRGTVASVLGHSGPDAITPGRAFRDLGVDSLTAVELSGGLAGATGLSLPPSLVFDHPTPRALAEHLVAELLGDDAPRTVTPAAAELDDDPIVVVGTACRLPGDVGSPEDLWRMLAEGRDGIGPFPDDRGWDLGVLAGDGQGRSATREGGFLYDAADFDAAFFDISPREALAMDPQQRLLLETAWEALERSGSDPNALRGSRTGVFVGTNGQDYAGLLMRSPDDVEGHAGTGLAASVLSGRLSYVFGFEGPSATVDTACSSSLVALHWAAKALRAGECDRALAGGVTVMATSTSFAGFTRQGGLAPDGRCKSFAEGADGTGWSEGVGLLVLERQSVAEREGHEILAVVRGSAVNSDGASNGLTAPNGPSQQRVIRQALAAGGLAPSDVDAVEAHGTGTVLGDPIEAQALIATYGRDREHPLLLGSVKSNIGHTQAAAGAAGLIKMIMAMRHGTLPQTLNVGEPSSRVDWSSGAVELLTEPTPWPETGRPRRAGISSFGISGTNAHVVLEQGPDRAPQDAGEAPAVVPWVVSARSAAALDAGAAGLSEMDEPIADVAYSLVAGRSPFEHRAVLLADADGTAEVARGQAAECHTAFLFSGQGSQRVGMGRVLHARYPAFAAAFDETVALLDTELGTSLREVVWGDEQETLDDTRFTQPALFAVEVALYRLLESWGVRPAAVAGHSVGEIAAAHVAGVLPLADACRLVAARARLMSALPAGGAMLAVEATEDEVTPLLGDDVAIAAVNGPTSVVVSGAEAAVAAVEEQLADRRTTRLRVSHAFHSPLMDPVLDEFRAVAESLTYAEPRLPLVSLSADPNPSNPEHWVRHVREAVRFADGVAELAGRGVTAFLEVGPDGALSAMARSCLEPDAVVVPALRRDADEERALLTALGGLYVAGVDVDWTAVLPGGRRVTLPTYPFQRERFWPTAAVAPADAGGLGLRAGGHPLLGAATTVAGSDELLLTGRVSTAAQPWLREHAVLPAAVLAEIAVHAGDQADAATVEELTVTEPLALSGEQARLLQVRVGAPDDDGRRTLDVHSRPESGTDERWTRHATGALAATGTTPPAADPVWPAEGAQPTDLPGPFGPVTVRGAWTAGDALLVELETADRPAGAPFTLHPALLDAAVRSGLDGADVVTWRDLAVHAADAAVLRVRAVDRGDGTRELTATDAQGAPVLTAGALTPGETAAPQEGPDATGDGALLVLDWIAAPDVATDDTGRWAVLGAGLPELDGVTRAGTLTELLEAGEALPPVVVAPVDGREGALPDAAHDTTTAVLELLQTWSGDARTAASRLVVVTRGAVAAGRDDHVHDLGAAPVWGLVRSAQTEDPGSVALLDLDPAGGTDGLSAVTGLMDVGETQAAVRDGALTVARLVAAQEQETPDRSWDPQGTVLVTGGTGGLGGLLARHLVAHHKVRHLLLTSRRGAAAPGAAELRTELEELGAEVTITACDVADRGAVDDLVGSVPDEHPLTAVVHTAGVLDDATIGSLSAEAVHTVLRPKADAAWHLHEATRELPLAAFVAYSSVAGVTGGPGQGNYSAANAFLDALAAHRAAQGLPALALAWGPWSQESGMTAALGDAERERTERSGMPPLDPEQGLALFDVATARDDRFVVAARFAAAAPATGDVPAVLRALVRARRRTAAATEGSDGLLRRLSGLDADAQRAELRELVRGATAAVLGHSGTDGVPADRDFSRMGFDSLTAVELRMRLSEATGARLPATLVFDHPTPDEVAAHLAQTVLGSAGAGTAPGLSELDRLENALDPGGVDEDTRAGVAARLRRLLARWDEPASDGADTTGGVGERLDEASTEQVLAFIDNELGRSQAT</sequence>
<feature type="region of interest" description="Disordered" evidence="15">
    <location>
        <begin position="4551"/>
        <end position="4601"/>
    </location>
</feature>
<dbReference type="CDD" id="cd08952">
    <property type="entry name" value="KR_1_SDR_x"/>
    <property type="match status" value="1"/>
</dbReference>
<dbReference type="GO" id="GO:0006633">
    <property type="term" value="P:fatty acid biosynthetic process"/>
    <property type="evidence" value="ECO:0007669"/>
    <property type="project" value="InterPro"/>
</dbReference>
<dbReference type="Pfam" id="PF14765">
    <property type="entry name" value="PS-DH"/>
    <property type="match status" value="1"/>
</dbReference>
<dbReference type="Pfam" id="PF08240">
    <property type="entry name" value="ADH_N"/>
    <property type="match status" value="1"/>
</dbReference>
<dbReference type="GO" id="GO:0033068">
    <property type="term" value="P:macrolide biosynthetic process"/>
    <property type="evidence" value="ECO:0007669"/>
    <property type="project" value="UniProtKB-ARBA"/>
</dbReference>
<dbReference type="NCBIfam" id="NF045894">
    <property type="entry name" value="PKS_plus_SDR"/>
    <property type="match status" value="1"/>
</dbReference>
<comment type="caution">
    <text evidence="19">The sequence shown here is derived from an EMBL/GenBank/DDBJ whole genome shotgun (WGS) entry which is preliminary data.</text>
</comment>
<dbReference type="InterPro" id="IPR049900">
    <property type="entry name" value="PKS_mFAS_DH"/>
</dbReference>
<evidence type="ECO:0000256" key="13">
    <source>
        <dbReference type="ARBA" id="ARBA00066981"/>
    </source>
</evidence>
<dbReference type="InterPro" id="IPR016035">
    <property type="entry name" value="Acyl_Trfase/lysoPLipase"/>
</dbReference>
<feature type="compositionally biased region" description="Low complexity" evidence="15">
    <location>
        <begin position="4577"/>
        <end position="4589"/>
    </location>
</feature>
<comment type="function">
    <text evidence="10">Involved in the biosynthesis of antibiotic erythromycin via the biosynthesis of its aglycone precursor, 6-deoxyerythronolide B (6-dEB).</text>
</comment>
<evidence type="ECO:0000259" key="18">
    <source>
        <dbReference type="PROSITE" id="PS52019"/>
    </source>
</evidence>
<dbReference type="InterPro" id="IPR013154">
    <property type="entry name" value="ADH-like_N"/>
</dbReference>
<evidence type="ECO:0000256" key="8">
    <source>
        <dbReference type="ARBA" id="ARBA00023315"/>
    </source>
</evidence>
<dbReference type="PROSITE" id="PS00012">
    <property type="entry name" value="PHOSPHOPANTETHEINE"/>
    <property type="match status" value="3"/>
</dbReference>
<feature type="region of interest" description="N-terminal hotdog fold" evidence="14">
    <location>
        <begin position="927"/>
        <end position="1055"/>
    </location>
</feature>
<keyword evidence="7" id="KW-0511">Multifunctional enzyme</keyword>
<dbReference type="InterPro" id="IPR036291">
    <property type="entry name" value="NAD(P)-bd_dom_sf"/>
</dbReference>
<dbReference type="SMART" id="SM00823">
    <property type="entry name" value="PKS_PP"/>
    <property type="match status" value="3"/>
</dbReference>
<keyword evidence="3" id="KW-0597">Phosphoprotein</keyword>
<keyword evidence="4" id="KW-0808">Transferase</keyword>
<keyword evidence="2" id="KW-0596">Phosphopantetheine</keyword>
<dbReference type="InterPro" id="IPR016039">
    <property type="entry name" value="Thiolase-like"/>
</dbReference>
<dbReference type="GO" id="GO:0004315">
    <property type="term" value="F:3-oxoacyl-[acyl-carrier-protein] synthase activity"/>
    <property type="evidence" value="ECO:0007669"/>
    <property type="project" value="InterPro"/>
</dbReference>
<dbReference type="SUPFAM" id="SSF55048">
    <property type="entry name" value="Probable ACP-binding domain of malonyl-CoA ACP transacylase"/>
    <property type="match status" value="3"/>
</dbReference>
<dbReference type="InterPro" id="IPR020841">
    <property type="entry name" value="PKS_Beta-ketoAc_synthase_dom"/>
</dbReference>
<dbReference type="Pfam" id="PF08659">
    <property type="entry name" value="KR"/>
    <property type="match status" value="3"/>
</dbReference>
<evidence type="ECO:0000259" key="16">
    <source>
        <dbReference type="PROSITE" id="PS50075"/>
    </source>
</evidence>
<keyword evidence="20" id="KW-1185">Reference proteome</keyword>
<evidence type="ECO:0000256" key="9">
    <source>
        <dbReference type="ARBA" id="ARBA00052442"/>
    </source>
</evidence>
<dbReference type="GO" id="GO:0047879">
    <property type="term" value="F:erythronolide synthase activity"/>
    <property type="evidence" value="ECO:0007669"/>
    <property type="project" value="UniProtKB-EC"/>
</dbReference>
<name>A0A4R1HU92_PSEEN</name>
<dbReference type="PROSITE" id="PS01162">
    <property type="entry name" value="QOR_ZETA_CRYSTAL"/>
    <property type="match status" value="1"/>
</dbReference>
<dbReference type="InterPro" id="IPR009081">
    <property type="entry name" value="PP-bd_ACP"/>
</dbReference>
<feature type="region of interest" description="C-terminal hotdog fold" evidence="14">
    <location>
        <begin position="1067"/>
        <end position="1204"/>
    </location>
</feature>
<feature type="domain" description="Ketosynthase family 3 (KS3)" evidence="17">
    <location>
        <begin position="41"/>
        <end position="465"/>
    </location>
</feature>
<dbReference type="InterPro" id="IPR002364">
    <property type="entry name" value="Quin_OxRdtase/zeta-crystal_CS"/>
</dbReference>
<evidence type="ECO:0000259" key="17">
    <source>
        <dbReference type="PROSITE" id="PS52004"/>
    </source>
</evidence>
<dbReference type="InterPro" id="IPR049552">
    <property type="entry name" value="PKS_DH_N"/>
</dbReference>
<dbReference type="InterPro" id="IPR049551">
    <property type="entry name" value="PKS_DH_C"/>
</dbReference>
<dbReference type="Pfam" id="PF16197">
    <property type="entry name" value="KAsynt_C_assoc"/>
    <property type="match status" value="3"/>
</dbReference>
<evidence type="ECO:0000256" key="12">
    <source>
        <dbReference type="ARBA" id="ARBA00063272"/>
    </source>
</evidence>
<dbReference type="Gene3D" id="3.10.129.110">
    <property type="entry name" value="Polyketide synthase dehydratase"/>
    <property type="match status" value="2"/>
</dbReference>
<dbReference type="SUPFAM" id="SSF47336">
    <property type="entry name" value="ACP-like"/>
    <property type="match status" value="3"/>
</dbReference>
<dbReference type="OrthoDB" id="3653264at2"/>
<evidence type="ECO:0000256" key="4">
    <source>
        <dbReference type="ARBA" id="ARBA00022679"/>
    </source>
</evidence>
<feature type="compositionally biased region" description="Basic and acidic residues" evidence="15">
    <location>
        <begin position="4553"/>
        <end position="4574"/>
    </location>
</feature>
<dbReference type="Pfam" id="PF02801">
    <property type="entry name" value="Ketoacyl-synt_C"/>
    <property type="match status" value="3"/>
</dbReference>
<dbReference type="InterPro" id="IPR014031">
    <property type="entry name" value="Ketoacyl_synth_C"/>
</dbReference>
<reference evidence="19 20" key="1">
    <citation type="submission" date="2019-03" db="EMBL/GenBank/DDBJ databases">
        <title>Sequencing the genomes of 1000 actinobacteria strains.</title>
        <authorList>
            <person name="Klenk H.-P."/>
        </authorList>
    </citation>
    <scope>NUCLEOTIDE SEQUENCE [LARGE SCALE GENOMIC DNA]</scope>
    <source>
        <strain evidence="19 20">DSM 44969</strain>
    </source>
</reference>
<dbReference type="FunFam" id="1.10.1200.10:FF:000007">
    <property type="entry name" value="Probable polyketide synthase pks17"/>
    <property type="match status" value="3"/>
</dbReference>
<dbReference type="EMBL" id="SMFZ01000001">
    <property type="protein sequence ID" value="TCK24505.1"/>
    <property type="molecule type" value="Genomic_DNA"/>
</dbReference>
<dbReference type="PROSITE" id="PS00606">
    <property type="entry name" value="KS3_1"/>
    <property type="match status" value="3"/>
</dbReference>
<feature type="active site" description="Proton donor; for dehydratase activity" evidence="14">
    <location>
        <position position="1127"/>
    </location>
</feature>
<evidence type="ECO:0000256" key="15">
    <source>
        <dbReference type="SAM" id="MobiDB-lite"/>
    </source>
</evidence>
<dbReference type="Gene3D" id="3.90.180.10">
    <property type="entry name" value="Medium-chain alcohol dehydrogenases, catalytic domain"/>
    <property type="match status" value="1"/>
</dbReference>
<dbReference type="Pfam" id="PF21089">
    <property type="entry name" value="PKS_DH_N"/>
    <property type="match status" value="2"/>
</dbReference>
<dbReference type="InterPro" id="IPR011032">
    <property type="entry name" value="GroES-like_sf"/>
</dbReference>
<dbReference type="InterPro" id="IPR018201">
    <property type="entry name" value="Ketoacyl_synth_AS"/>
</dbReference>
<dbReference type="SUPFAM" id="SSF52151">
    <property type="entry name" value="FabD/lysophospholipase-like"/>
    <property type="match status" value="3"/>
</dbReference>
<evidence type="ECO:0000256" key="5">
    <source>
        <dbReference type="ARBA" id="ARBA00022737"/>
    </source>
</evidence>
<dbReference type="Pfam" id="PF00550">
    <property type="entry name" value="PP-binding"/>
    <property type="match status" value="3"/>
</dbReference>